<dbReference type="GO" id="GO:0004673">
    <property type="term" value="F:protein histidine kinase activity"/>
    <property type="evidence" value="ECO:0007669"/>
    <property type="project" value="UniProtKB-EC"/>
</dbReference>
<dbReference type="CDD" id="cd00075">
    <property type="entry name" value="HATPase"/>
    <property type="match status" value="1"/>
</dbReference>
<protein>
    <recommendedName>
        <fullName evidence="2">histidine kinase</fullName>
        <ecNumber evidence="2">2.7.13.3</ecNumber>
    </recommendedName>
</protein>
<dbReference type="RefSeq" id="WP_011449644.1">
    <property type="nucleotide sequence ID" value="NC_007796.1"/>
</dbReference>
<dbReference type="Pfam" id="PF02518">
    <property type="entry name" value="HATPase_c"/>
    <property type="match status" value="1"/>
</dbReference>
<feature type="domain" description="PAS" evidence="7">
    <location>
        <begin position="258"/>
        <end position="316"/>
    </location>
</feature>
<evidence type="ECO:0000256" key="2">
    <source>
        <dbReference type="ARBA" id="ARBA00012438"/>
    </source>
</evidence>
<dbReference type="PANTHER" id="PTHR43304:SF1">
    <property type="entry name" value="PAC DOMAIN-CONTAINING PROTEIN"/>
    <property type="match status" value="1"/>
</dbReference>
<dbReference type="SMART" id="SM00387">
    <property type="entry name" value="HATPase_c"/>
    <property type="match status" value="1"/>
</dbReference>
<organism evidence="9 10">
    <name type="scientific">Methanospirillum hungatei JF-1 (strain ATCC 27890 / DSM 864 / NBRC 100397 / JF-1)</name>
    <dbReference type="NCBI Taxonomy" id="323259"/>
    <lineage>
        <taxon>Archaea</taxon>
        <taxon>Methanobacteriati</taxon>
        <taxon>Methanobacteriota</taxon>
        <taxon>Stenosarchaea group</taxon>
        <taxon>Methanomicrobia</taxon>
        <taxon>Methanomicrobiales</taxon>
        <taxon>Methanospirillaceae</taxon>
        <taxon>Methanospirillum</taxon>
    </lineage>
</organism>
<dbReference type="Gene3D" id="3.30.450.20">
    <property type="entry name" value="PAS domain"/>
    <property type="match status" value="3"/>
</dbReference>
<dbReference type="NCBIfam" id="TIGR00229">
    <property type="entry name" value="sensory_box"/>
    <property type="match status" value="3"/>
</dbReference>
<dbReference type="SUPFAM" id="SSF55785">
    <property type="entry name" value="PYP-like sensor domain (PAS domain)"/>
    <property type="match status" value="3"/>
</dbReference>
<dbReference type="Proteomes" id="UP000001941">
    <property type="component" value="Chromosome"/>
</dbReference>
<evidence type="ECO:0000259" key="8">
    <source>
        <dbReference type="PROSITE" id="PS50113"/>
    </source>
</evidence>
<dbReference type="InterPro" id="IPR000700">
    <property type="entry name" value="PAS-assoc_C"/>
</dbReference>
<dbReference type="KEGG" id="mhu:Mhun_2693"/>
<dbReference type="Gene3D" id="3.30.565.10">
    <property type="entry name" value="Histidine kinase-like ATPase, C-terminal domain"/>
    <property type="match status" value="1"/>
</dbReference>
<dbReference type="eggNOG" id="arCOG02329">
    <property type="taxonomic scope" value="Archaea"/>
</dbReference>
<dbReference type="SUPFAM" id="SSF55874">
    <property type="entry name" value="ATPase domain of HSP90 chaperone/DNA topoisomerase II/histidine kinase"/>
    <property type="match status" value="1"/>
</dbReference>
<dbReference type="InterPro" id="IPR003594">
    <property type="entry name" value="HATPase_dom"/>
</dbReference>
<feature type="domain" description="PAC" evidence="8">
    <location>
        <begin position="459"/>
        <end position="511"/>
    </location>
</feature>
<dbReference type="InterPro" id="IPR001610">
    <property type="entry name" value="PAC"/>
</dbReference>
<keyword evidence="4 9" id="KW-0808">Transferase</keyword>
<dbReference type="SMART" id="SM00091">
    <property type="entry name" value="PAS"/>
    <property type="match status" value="3"/>
</dbReference>
<evidence type="ECO:0000256" key="3">
    <source>
        <dbReference type="ARBA" id="ARBA00022553"/>
    </source>
</evidence>
<gene>
    <name evidence="9" type="ordered locus">Mhun_2693</name>
</gene>
<dbReference type="PANTHER" id="PTHR43304">
    <property type="entry name" value="PHYTOCHROME-LIKE PROTEIN CPH1"/>
    <property type="match status" value="1"/>
</dbReference>
<dbReference type="EC" id="2.7.13.3" evidence="2"/>
<dbReference type="PRINTS" id="PR00344">
    <property type="entry name" value="BCTRLSENSOR"/>
</dbReference>
<dbReference type="STRING" id="323259.Mhun_2693"/>
<dbReference type="GO" id="GO:0006355">
    <property type="term" value="P:regulation of DNA-templated transcription"/>
    <property type="evidence" value="ECO:0007669"/>
    <property type="project" value="InterPro"/>
</dbReference>
<name>Q2FU85_METHJ</name>
<feature type="domain" description="PAS" evidence="7">
    <location>
        <begin position="385"/>
        <end position="455"/>
    </location>
</feature>
<keyword evidence="10" id="KW-1185">Reference proteome</keyword>
<dbReference type="PROSITE" id="PS50112">
    <property type="entry name" value="PAS"/>
    <property type="match status" value="3"/>
</dbReference>
<dbReference type="SMART" id="SM00086">
    <property type="entry name" value="PAC"/>
    <property type="match status" value="3"/>
</dbReference>
<evidence type="ECO:0000256" key="1">
    <source>
        <dbReference type="ARBA" id="ARBA00000085"/>
    </source>
</evidence>
<keyword evidence="3" id="KW-0597">Phosphoprotein</keyword>
<dbReference type="InterPro" id="IPR004358">
    <property type="entry name" value="Sig_transdc_His_kin-like_C"/>
</dbReference>
<dbReference type="eggNOG" id="arCOG06193">
    <property type="taxonomic scope" value="Archaea"/>
</dbReference>
<feature type="domain" description="PAC" evidence="8">
    <location>
        <begin position="331"/>
        <end position="384"/>
    </location>
</feature>
<dbReference type="AlphaFoldDB" id="Q2FU85"/>
<dbReference type="Pfam" id="PF08448">
    <property type="entry name" value="PAS_4"/>
    <property type="match status" value="2"/>
</dbReference>
<dbReference type="InterPro" id="IPR005467">
    <property type="entry name" value="His_kinase_dom"/>
</dbReference>
<dbReference type="GeneID" id="25393578"/>
<reference evidence="10" key="1">
    <citation type="journal article" date="2016" name="Stand. Genomic Sci.">
        <title>Complete genome sequence of Methanospirillum hungatei type strain JF1.</title>
        <authorList>
            <person name="Gunsalus R.P."/>
            <person name="Cook L.E."/>
            <person name="Crable B."/>
            <person name="Rohlin L."/>
            <person name="McDonald E."/>
            <person name="Mouttaki H."/>
            <person name="Sieber J.R."/>
            <person name="Poweleit N."/>
            <person name="Zhou H."/>
            <person name="Lapidus A.L."/>
            <person name="Daligault H.E."/>
            <person name="Land M."/>
            <person name="Gilna P."/>
            <person name="Ivanova N."/>
            <person name="Kyrpides N."/>
            <person name="Culley D.E."/>
            <person name="McInerney M.J."/>
        </authorList>
    </citation>
    <scope>NUCLEOTIDE SEQUENCE [LARGE SCALE GENOMIC DNA]</scope>
    <source>
        <strain evidence="10">ATCC 27890 / DSM 864 / NBRC 100397 / JF-1</strain>
    </source>
</reference>
<evidence type="ECO:0000313" key="9">
    <source>
        <dbReference type="EMBL" id="ABD42388.1"/>
    </source>
</evidence>
<dbReference type="InParanoid" id="Q2FU85"/>
<comment type="catalytic activity">
    <reaction evidence="1">
        <text>ATP + protein L-histidine = ADP + protein N-phospho-L-histidine.</text>
        <dbReference type="EC" id="2.7.13.3"/>
    </reaction>
</comment>
<dbReference type="InterPro" id="IPR035965">
    <property type="entry name" value="PAS-like_dom_sf"/>
</dbReference>
<dbReference type="OrthoDB" id="8127at2157"/>
<dbReference type="CDD" id="cd00130">
    <property type="entry name" value="PAS"/>
    <property type="match status" value="3"/>
</dbReference>
<dbReference type="InterPro" id="IPR000014">
    <property type="entry name" value="PAS"/>
</dbReference>
<sequence>MTHRVPIHILLHGYPDDISRLILEGIQSDQILIDVIVRPDRSSWEKFPDAACILVGNEPDETDLSSTIQEIRTYWQTAAVLSCSTEPYRHDLLPLVDGWFRIDTISSSWRENLTALIMTSVQNRRQIHHHQIQDQIYQKIFSENTIPMSLTDPDTGEFIEVNQAFVQALGYQREEVIGKTSLDLNIFKDPEDRRKIVSGLHEQASPREKEIVIRRKDGSYITGYFSVCSLNRSGKPVLLTTMHDITYLKEVEASLSARNQCIQEILSSVSEGIVVYDTKLRYRVWNRFMEHLTGIPEEEVLGKPALNFLPLLKGDDLHGLLEKALKGCESLSQDVWYQIPTTGKSGWVSIIYTPFRDSSGEIIGVIASVRDISERKTAEDEIRSHKGLLRSIIDTVPVSIICFDEEGRILLANTSFSSSFGLKPEAIEGHSYEDFCQDTRFERHMPLITRALRGREVPFNEEIELPDESPKKRFLRGRYSPLKGTNGSINGVVAVIIDITDLKSAQASVELVNAKLHLLSSITRHDILNSLTGVLGYLTYAEEEENAQQRAQYIKKAHQVALLIQEQIEFTRDYQDLGVKEPLWQNAGRVFLTAISGLKMGDIQVDIQLNDLFVYADPLLERVIFNIVDNALRYGGTITRITSYWFQTGADVTWVIRDDGVGISATMKERIFRKGVGKNTGLGLFLTREILDITGLAITETGTEGEGAVFEIRIPDGAWKQKEPEIG</sequence>
<proteinExistence type="predicted"/>
<dbReference type="EMBL" id="CP000254">
    <property type="protein sequence ID" value="ABD42388.1"/>
    <property type="molecule type" value="Genomic_DNA"/>
</dbReference>
<feature type="domain" description="Histidine kinase" evidence="6">
    <location>
        <begin position="522"/>
        <end position="718"/>
    </location>
</feature>
<evidence type="ECO:0000313" key="10">
    <source>
        <dbReference type="Proteomes" id="UP000001941"/>
    </source>
</evidence>
<dbReference type="PROSITE" id="PS50113">
    <property type="entry name" value="PAC"/>
    <property type="match status" value="2"/>
</dbReference>
<dbReference type="HOGENOM" id="CLU_000445_114_58_2"/>
<feature type="domain" description="PAS" evidence="7">
    <location>
        <begin position="133"/>
        <end position="207"/>
    </location>
</feature>
<evidence type="ECO:0000256" key="5">
    <source>
        <dbReference type="ARBA" id="ARBA00022777"/>
    </source>
</evidence>
<dbReference type="PROSITE" id="PS50109">
    <property type="entry name" value="HIS_KIN"/>
    <property type="match status" value="1"/>
</dbReference>
<evidence type="ECO:0000259" key="6">
    <source>
        <dbReference type="PROSITE" id="PS50109"/>
    </source>
</evidence>
<dbReference type="InterPro" id="IPR013767">
    <property type="entry name" value="PAS_fold"/>
</dbReference>
<dbReference type="EnsemblBacteria" id="ABD42388">
    <property type="protein sequence ID" value="ABD42388"/>
    <property type="gene ID" value="Mhun_2693"/>
</dbReference>
<keyword evidence="5 9" id="KW-0418">Kinase</keyword>
<dbReference type="InterPro" id="IPR036890">
    <property type="entry name" value="HATPase_C_sf"/>
</dbReference>
<dbReference type="Pfam" id="PF00989">
    <property type="entry name" value="PAS"/>
    <property type="match status" value="1"/>
</dbReference>
<evidence type="ECO:0000259" key="7">
    <source>
        <dbReference type="PROSITE" id="PS50112"/>
    </source>
</evidence>
<dbReference type="InterPro" id="IPR052162">
    <property type="entry name" value="Sensor_kinase/Photoreceptor"/>
</dbReference>
<evidence type="ECO:0000256" key="4">
    <source>
        <dbReference type="ARBA" id="ARBA00022679"/>
    </source>
</evidence>
<accession>Q2FU85</accession>
<dbReference type="InterPro" id="IPR013656">
    <property type="entry name" value="PAS_4"/>
</dbReference>